<protein>
    <recommendedName>
        <fullName evidence="13">Enhancer of mRNA-decapping protein 4 WD40 repeat region domain-containing protein</fullName>
    </recommendedName>
</protein>
<dbReference type="InterPro" id="IPR049404">
    <property type="entry name" value="EDC4_C"/>
</dbReference>
<dbReference type="InterPro" id="IPR044938">
    <property type="entry name" value="EDC4_C_sf"/>
</dbReference>
<dbReference type="GO" id="GO:0000932">
    <property type="term" value="C:P-body"/>
    <property type="evidence" value="ECO:0007669"/>
    <property type="project" value="UniProtKB-SubCell"/>
</dbReference>
<evidence type="ECO:0000256" key="1">
    <source>
        <dbReference type="ARBA" id="ARBA00004201"/>
    </source>
</evidence>
<evidence type="ECO:0000256" key="3">
    <source>
        <dbReference type="ARBA" id="ARBA00022490"/>
    </source>
</evidence>
<organism evidence="11 12">
    <name type="scientific">Cloeon dipterum</name>
    <dbReference type="NCBI Taxonomy" id="197152"/>
    <lineage>
        <taxon>Eukaryota</taxon>
        <taxon>Metazoa</taxon>
        <taxon>Ecdysozoa</taxon>
        <taxon>Arthropoda</taxon>
        <taxon>Hexapoda</taxon>
        <taxon>Insecta</taxon>
        <taxon>Pterygota</taxon>
        <taxon>Palaeoptera</taxon>
        <taxon>Ephemeroptera</taxon>
        <taxon>Pisciforma</taxon>
        <taxon>Baetidae</taxon>
        <taxon>Cloeon</taxon>
    </lineage>
</organism>
<dbReference type="InterPro" id="IPR045152">
    <property type="entry name" value="EDC4-like"/>
</dbReference>
<dbReference type="PANTHER" id="PTHR15598:SF5">
    <property type="entry name" value="ENHANCER OF MRNA-DECAPPING PROTEIN 4"/>
    <property type="match status" value="1"/>
</dbReference>
<evidence type="ECO:0000256" key="8">
    <source>
        <dbReference type="SAM" id="MobiDB-lite"/>
    </source>
</evidence>
<feature type="domain" description="Enhancer of mRNA-decapping protein 4 WD40 repeat region" evidence="9">
    <location>
        <begin position="64"/>
        <end position="392"/>
    </location>
</feature>
<feature type="compositionally biased region" description="Polar residues" evidence="8">
    <location>
        <begin position="1046"/>
        <end position="1059"/>
    </location>
</feature>
<feature type="compositionally biased region" description="Polar residues" evidence="8">
    <location>
        <begin position="550"/>
        <end position="565"/>
    </location>
</feature>
<dbReference type="InterPro" id="IPR032401">
    <property type="entry name" value="EDC4_WD40"/>
</dbReference>
<feature type="domain" description="Enhancer of mRNA-decapping protein 4 C-terminal" evidence="10">
    <location>
        <begin position="1069"/>
        <end position="1188"/>
    </location>
</feature>
<dbReference type="EMBL" id="CADEPI010000084">
    <property type="protein sequence ID" value="CAB3373324.1"/>
    <property type="molecule type" value="Genomic_DNA"/>
</dbReference>
<proteinExistence type="inferred from homology"/>
<dbReference type="InterPro" id="IPR015943">
    <property type="entry name" value="WD40/YVTN_repeat-like_dom_sf"/>
</dbReference>
<feature type="region of interest" description="Disordered" evidence="8">
    <location>
        <begin position="1037"/>
        <end position="1059"/>
    </location>
</feature>
<dbReference type="Gene3D" id="6.10.140.270">
    <property type="match status" value="1"/>
</dbReference>
<evidence type="ECO:0000256" key="4">
    <source>
        <dbReference type="ARBA" id="ARBA00022574"/>
    </source>
</evidence>
<keyword evidence="12" id="KW-1185">Reference proteome</keyword>
<accession>A0A8S1CPB5</accession>
<comment type="similarity">
    <text evidence="2">Belongs to the WD repeat EDC4 family.</text>
</comment>
<evidence type="ECO:0000313" key="11">
    <source>
        <dbReference type="EMBL" id="CAB3373324.1"/>
    </source>
</evidence>
<evidence type="ECO:0000313" key="12">
    <source>
        <dbReference type="Proteomes" id="UP000494165"/>
    </source>
</evidence>
<evidence type="ECO:0008006" key="13">
    <source>
        <dbReference type="Google" id="ProtNLM"/>
    </source>
</evidence>
<dbReference type="Pfam" id="PF21289">
    <property type="entry name" value="EDC4_C"/>
    <property type="match status" value="1"/>
</dbReference>
<feature type="region of interest" description="Disordered" evidence="8">
    <location>
        <begin position="607"/>
        <end position="630"/>
    </location>
</feature>
<dbReference type="InterPro" id="IPR036322">
    <property type="entry name" value="WD40_repeat_dom_sf"/>
</dbReference>
<feature type="region of interest" description="Disordered" evidence="8">
    <location>
        <begin position="541"/>
        <end position="575"/>
    </location>
</feature>
<reference evidence="11 12" key="1">
    <citation type="submission" date="2020-04" db="EMBL/GenBank/DDBJ databases">
        <authorList>
            <person name="Alioto T."/>
            <person name="Alioto T."/>
            <person name="Gomez Garrido J."/>
        </authorList>
    </citation>
    <scope>NUCLEOTIDE SEQUENCE [LARGE SCALE GENOMIC DNA]</scope>
</reference>
<evidence type="ECO:0000256" key="2">
    <source>
        <dbReference type="ARBA" id="ARBA00009639"/>
    </source>
</evidence>
<dbReference type="PANTHER" id="PTHR15598">
    <property type="entry name" value="ENHANCER OF MRNA-DECAPPING PROTEIN 4"/>
    <property type="match status" value="1"/>
</dbReference>
<dbReference type="Proteomes" id="UP000494165">
    <property type="component" value="Unassembled WGS sequence"/>
</dbReference>
<evidence type="ECO:0000259" key="10">
    <source>
        <dbReference type="Pfam" id="PF21289"/>
    </source>
</evidence>
<evidence type="ECO:0000256" key="7">
    <source>
        <dbReference type="SAM" id="Coils"/>
    </source>
</evidence>
<feature type="coiled-coil region" evidence="7">
    <location>
        <begin position="726"/>
        <end position="770"/>
    </location>
</feature>
<evidence type="ECO:0000259" key="9">
    <source>
        <dbReference type="Pfam" id="PF16529"/>
    </source>
</evidence>
<keyword evidence="4" id="KW-0853">WD repeat</keyword>
<gene>
    <name evidence="11" type="ORF">CLODIP_2_CD13246</name>
</gene>
<dbReference type="OrthoDB" id="21128at2759"/>
<keyword evidence="5" id="KW-0677">Repeat</keyword>
<dbReference type="Gene3D" id="1.10.220.100">
    <property type="entry name" value="conserved c-terminal region of ge- 1"/>
    <property type="match status" value="1"/>
</dbReference>
<dbReference type="AlphaFoldDB" id="A0A8S1CPB5"/>
<dbReference type="Gene3D" id="2.130.10.10">
    <property type="entry name" value="YVTN repeat-like/Quinoprotein amine dehydrogenase"/>
    <property type="match status" value="1"/>
</dbReference>
<sequence length="1201" mass="132349">MRGLLAKAMGEKEEFIVSTSSTAKEKMLMNCTQNVKFIAEAAESHELCCTDVRVVCGQGFHTQGSSKLTYKNIVDFNWESRYYTGQLIAVHCLGRYFAYGVTAIKGDNNGVIRVVSESSGKRALIRGLKGIVQDLAFSHLREEVILASVDTQGSLFVHAIEEGASELTCQLLLHVDKVCIASNIVHRVVWCPYIPDGTVDKEVAELLVLTSGQKAEMWCVPMVTAKYSAGPLKPENVTDGVLRVPDFEHTITDAAFSPDGTAIAIATAGGLVSFFQVYMHNKAPPRCLHSWTPHNDQPLSTLLFLDNHQEHSPEIQFWKWALTGARDNTEIKLWACETWACLQTINFELGPNLSIPSTSKLVLKAAIDLSSKYLVLSDINSRMLYVLQIQTDHSPAHVSLVSGFKLHHPAISFAIVDAGIKTRRRILGREDIHSSQDDEDDDDEDDVLKATSCVVLKKYIVGPKSLQECELVFEPIAEPPTISSETLDFPSEMPSDVCEKTMIAASSEGSVNTSIADALNTSAASIQSSSSLNLMTPEAFTSPKTRQEESPSAASTISTGSNKKALSTPPPITSSSDVAAILTKLGQMSVEEKNLNVEESLITRGRDAGLASGGSSPSREVQQILSQEKDGSLSDDFYEAKEDQHDTCMDDINIEGKEEPVAEKDSYDWPQIPPIPEMPPNLQEINTEVPSIDKIEMPTIPSAPNLMPSPPTVSPLTIASAPVIKAEVLEAEIDHNKEVLEELRSMQRCMQALTTIIEEQQVQIKDLQTQVLRTVPRKDVLENAATVALEKALSRQLSRQSQGIESQIKQKLTEMENSLVNSFSKSIDVHVYNKMQMVFETEFQKMIKPSVISNMEHIKGIVHTDIAHRMQAAEKALNEYIGKLVHSKQLHDQLAATVTASLQMSMASCFKDVLLATVVPTFEKTCKTLFAQLNEAFSRGTSERTCLARKINDQSGLYFNADLAAVEAQLEKQRMRNHEKSRETNSQIAALGESVRLGNDTTAAMVRTELHTALSNITMNLQESVIRAAREAVNESVGRAMREHSSTITSRPDTPQTRSDPQAQLTAILTLVQQGQLNSAFQQALSASDLQLVVKLCERVNPQHVFCLNPCPLQQNVLLSLIQQLSADLTTSTDLKVRYLEEAVVNLVPDSTDTKQYVPNIVVSLQKQLNNFISMHPNEKVVRSMKMLLLATQALVPTNKY</sequence>
<comment type="subcellular location">
    <subcellularLocation>
        <location evidence="1">Cytoplasm</location>
        <location evidence="1">P-body</location>
    </subcellularLocation>
</comment>
<feature type="compositionally biased region" description="Polar residues" evidence="8">
    <location>
        <begin position="613"/>
        <end position="626"/>
    </location>
</feature>
<dbReference type="Pfam" id="PF16529">
    <property type="entry name" value="Ge1_WD40"/>
    <property type="match status" value="1"/>
</dbReference>
<evidence type="ECO:0000256" key="5">
    <source>
        <dbReference type="ARBA" id="ARBA00022737"/>
    </source>
</evidence>
<evidence type="ECO:0000256" key="6">
    <source>
        <dbReference type="ARBA" id="ARBA00023054"/>
    </source>
</evidence>
<dbReference type="GO" id="GO:0031087">
    <property type="term" value="P:deadenylation-independent decapping of nuclear-transcribed mRNA"/>
    <property type="evidence" value="ECO:0007669"/>
    <property type="project" value="InterPro"/>
</dbReference>
<comment type="caution">
    <text evidence="11">The sequence shown here is derived from an EMBL/GenBank/DDBJ whole genome shotgun (WGS) entry which is preliminary data.</text>
</comment>
<dbReference type="SUPFAM" id="SSF50978">
    <property type="entry name" value="WD40 repeat-like"/>
    <property type="match status" value="1"/>
</dbReference>
<name>A0A8S1CPB5_9INSE</name>
<keyword evidence="6 7" id="KW-0175">Coiled coil</keyword>
<keyword evidence="3" id="KW-0963">Cytoplasm</keyword>